<accession>A0A010RPE6</accession>
<dbReference type="AlphaFoldDB" id="A0A010RPE6"/>
<sequence>MAQSPPDSSQAEYSHDATVAAITSYYELLARVHPDSVSSLKYPPPGGWPQITPESFSILGRNDTVIELMRHIPYFTSDRISFMKSATPRNFADASFCRRTHEESRVYNEEVRPVPQDKIGANPGYSPEDGWEPIPSSMFTLAVLAEEKEEGYGILLDTEHNIVIVVRVGEEFPRGWPPVLPDADHINWGGDDKDEVEGEKEGESDGEDSEDSEEDVDLYLLGHDWRYSPTYRIDTFFKMCQEQWKVMNWMPKMEWAGQIEEGYRSAETKLDETYGDGLRQKIMREAGWPGTGEEVGLGWDKAKAEKQMIELM</sequence>
<feature type="compositionally biased region" description="Acidic residues" evidence="1">
    <location>
        <begin position="192"/>
        <end position="214"/>
    </location>
</feature>
<proteinExistence type="predicted"/>
<protein>
    <recommendedName>
        <fullName evidence="4">Alpha beta hydrolase fold protein</fullName>
    </recommendedName>
</protein>
<comment type="caution">
    <text evidence="2">The sequence shown here is derived from an EMBL/GenBank/DDBJ whole genome shotgun (WGS) entry which is preliminary data.</text>
</comment>
<name>A0A010RPE6_9PEZI</name>
<reference evidence="2 3" key="1">
    <citation type="submission" date="2014-02" db="EMBL/GenBank/DDBJ databases">
        <title>The genome sequence of Colletotrichum fioriniae PJ7.</title>
        <authorList>
            <person name="Baroncelli R."/>
            <person name="Thon M.R."/>
        </authorList>
    </citation>
    <scope>NUCLEOTIDE SEQUENCE [LARGE SCALE GENOMIC DNA]</scope>
    <source>
        <strain evidence="2 3">PJ7</strain>
    </source>
</reference>
<dbReference type="Proteomes" id="UP000020467">
    <property type="component" value="Unassembled WGS sequence"/>
</dbReference>
<dbReference type="eggNOG" id="ENOG502RP3X">
    <property type="taxonomic scope" value="Eukaryota"/>
</dbReference>
<organism evidence="2 3">
    <name type="scientific">Colletotrichum fioriniae PJ7</name>
    <dbReference type="NCBI Taxonomy" id="1445577"/>
    <lineage>
        <taxon>Eukaryota</taxon>
        <taxon>Fungi</taxon>
        <taxon>Dikarya</taxon>
        <taxon>Ascomycota</taxon>
        <taxon>Pezizomycotina</taxon>
        <taxon>Sordariomycetes</taxon>
        <taxon>Hypocreomycetidae</taxon>
        <taxon>Glomerellales</taxon>
        <taxon>Glomerellaceae</taxon>
        <taxon>Colletotrichum</taxon>
        <taxon>Colletotrichum acutatum species complex</taxon>
    </lineage>
</organism>
<feature type="region of interest" description="Disordered" evidence="1">
    <location>
        <begin position="179"/>
        <end position="214"/>
    </location>
</feature>
<evidence type="ECO:0000313" key="3">
    <source>
        <dbReference type="Proteomes" id="UP000020467"/>
    </source>
</evidence>
<evidence type="ECO:0000256" key="1">
    <source>
        <dbReference type="SAM" id="MobiDB-lite"/>
    </source>
</evidence>
<keyword evidence="3" id="KW-1185">Reference proteome</keyword>
<dbReference type="HOGENOM" id="CLU_054614_2_0_1"/>
<evidence type="ECO:0008006" key="4">
    <source>
        <dbReference type="Google" id="ProtNLM"/>
    </source>
</evidence>
<evidence type="ECO:0000313" key="2">
    <source>
        <dbReference type="EMBL" id="EXF82321.1"/>
    </source>
</evidence>
<dbReference type="KEGG" id="cfj:CFIO01_10300"/>
<gene>
    <name evidence="2" type="ORF">CFIO01_10300</name>
</gene>
<dbReference type="OrthoDB" id="5343383at2759"/>
<dbReference type="EMBL" id="JARH01000324">
    <property type="protein sequence ID" value="EXF82321.1"/>
    <property type="molecule type" value="Genomic_DNA"/>
</dbReference>